<reference evidence="1 2" key="1">
    <citation type="submission" date="2015-01" db="EMBL/GenBank/DDBJ databases">
        <title>Lifestyle Evolution in Cyanobacterial Symbionts of Sponges.</title>
        <authorList>
            <person name="Burgsdorf I."/>
            <person name="Slaby B.M."/>
            <person name="Handley K.M."/>
            <person name="Haber M."/>
            <person name="Blom J."/>
            <person name="Marshall C.W."/>
            <person name="Gilbert J.A."/>
            <person name="Hentschel U."/>
            <person name="Steindler L."/>
        </authorList>
    </citation>
    <scope>NUCLEOTIDE SEQUENCE [LARGE SCALE GENOMIC DNA]</scope>
    <source>
        <strain evidence="1">142</strain>
    </source>
</reference>
<protein>
    <submittedName>
        <fullName evidence="1">Uncharacterized protein</fullName>
    </submittedName>
</protein>
<proteinExistence type="predicted"/>
<dbReference type="EMBL" id="JXUO01000058">
    <property type="protein sequence ID" value="KKZ15147.1"/>
    <property type="molecule type" value="Genomic_DNA"/>
</dbReference>
<dbReference type="Proteomes" id="UP000035054">
    <property type="component" value="Unassembled WGS sequence"/>
</dbReference>
<dbReference type="AlphaFoldDB" id="A0A6N3X9S9"/>
<comment type="caution">
    <text evidence="1">The sequence shown here is derived from an EMBL/GenBank/DDBJ whole genome shotgun (WGS) entry which is preliminary data.</text>
</comment>
<evidence type="ECO:0000313" key="1">
    <source>
        <dbReference type="EMBL" id="KKZ15147.1"/>
    </source>
</evidence>
<name>A0A6N3X9S9_9SYNE</name>
<accession>A0A6N3X9S9</accession>
<evidence type="ECO:0000313" key="2">
    <source>
        <dbReference type="Proteomes" id="UP000035054"/>
    </source>
</evidence>
<organism evidence="1 2">
    <name type="scientific">Candidatus Synechococcus spongiarum 142</name>
    <dbReference type="NCBI Taxonomy" id="1608213"/>
    <lineage>
        <taxon>Bacteria</taxon>
        <taxon>Bacillati</taxon>
        <taxon>Cyanobacteriota</taxon>
        <taxon>Cyanophyceae</taxon>
        <taxon>Synechococcales</taxon>
        <taxon>Synechococcaceae</taxon>
        <taxon>Synechococcus</taxon>
    </lineage>
</organism>
<gene>
    <name evidence="1" type="ORF">TH68_01940</name>
</gene>
<sequence>MLVSDPEAGTRLDRGAHSALSRKGISIVYSREDVKGARLLEVDADYRLAGTSGVIWRQMEALLADATPGEVIAPCQC</sequence>